<dbReference type="Gene3D" id="3.20.20.70">
    <property type="entry name" value="Aldolase class I"/>
    <property type="match status" value="1"/>
</dbReference>
<dbReference type="Pfam" id="PF04055">
    <property type="entry name" value="Radical_SAM"/>
    <property type="match status" value="1"/>
</dbReference>
<gene>
    <name evidence="6" type="ORF">LCGC14_0017590</name>
</gene>
<evidence type="ECO:0000313" key="6">
    <source>
        <dbReference type="EMBL" id="KKO11281.1"/>
    </source>
</evidence>
<dbReference type="InterPro" id="IPR007197">
    <property type="entry name" value="rSAM"/>
</dbReference>
<dbReference type="GO" id="GO:0006783">
    <property type="term" value="P:heme biosynthetic process"/>
    <property type="evidence" value="ECO:0007669"/>
    <property type="project" value="TreeGrafter"/>
</dbReference>
<dbReference type="InterPro" id="IPR023885">
    <property type="entry name" value="4Fe4S-binding_SPASM_dom"/>
</dbReference>
<name>A0A0F9W1Y4_9ZZZZ</name>
<dbReference type="SFLD" id="SFLDS00029">
    <property type="entry name" value="Radical_SAM"/>
    <property type="match status" value="1"/>
</dbReference>
<dbReference type="PANTHER" id="PTHR11228">
    <property type="entry name" value="RADICAL SAM DOMAIN PROTEIN"/>
    <property type="match status" value="1"/>
</dbReference>
<feature type="domain" description="Radical SAM core" evidence="5">
    <location>
        <begin position="179"/>
        <end position="392"/>
    </location>
</feature>
<dbReference type="InterPro" id="IPR050377">
    <property type="entry name" value="Radical_SAM_PqqE_MftC-like"/>
</dbReference>
<dbReference type="CDD" id="cd21123">
    <property type="entry name" value="SPASM_MftC-like"/>
    <property type="match status" value="1"/>
</dbReference>
<dbReference type="CDD" id="cd01335">
    <property type="entry name" value="Radical_SAM"/>
    <property type="match status" value="1"/>
</dbReference>
<keyword evidence="2" id="KW-0479">Metal-binding</keyword>
<keyword evidence="4" id="KW-0411">Iron-sulfur</keyword>
<dbReference type="PROSITE" id="PS51918">
    <property type="entry name" value="RADICAL_SAM"/>
    <property type="match status" value="1"/>
</dbReference>
<accession>A0A0F9W1Y4</accession>
<evidence type="ECO:0000256" key="4">
    <source>
        <dbReference type="ARBA" id="ARBA00023014"/>
    </source>
</evidence>
<dbReference type="GO" id="GO:0046872">
    <property type="term" value="F:metal ion binding"/>
    <property type="evidence" value="ECO:0007669"/>
    <property type="project" value="UniProtKB-KW"/>
</dbReference>
<dbReference type="NCBIfam" id="TIGR04085">
    <property type="entry name" value="rSAM_more_4Fe4S"/>
    <property type="match status" value="1"/>
</dbReference>
<dbReference type="PANTHER" id="PTHR11228:SF7">
    <property type="entry name" value="PQQA PEPTIDE CYCLASE"/>
    <property type="match status" value="1"/>
</dbReference>
<proteinExistence type="predicted"/>
<reference evidence="6" key="1">
    <citation type="journal article" date="2015" name="Nature">
        <title>Complex archaea that bridge the gap between prokaryotes and eukaryotes.</title>
        <authorList>
            <person name="Spang A."/>
            <person name="Saw J.H."/>
            <person name="Jorgensen S.L."/>
            <person name="Zaremba-Niedzwiedzka K."/>
            <person name="Martijn J."/>
            <person name="Lind A.E."/>
            <person name="van Eijk R."/>
            <person name="Schleper C."/>
            <person name="Guy L."/>
            <person name="Ettema T.J."/>
        </authorList>
    </citation>
    <scope>NUCLEOTIDE SEQUENCE</scope>
</reference>
<dbReference type="InterPro" id="IPR006638">
    <property type="entry name" value="Elp3/MiaA/NifB-like_rSAM"/>
</dbReference>
<keyword evidence="1" id="KW-0949">S-adenosyl-L-methionine</keyword>
<dbReference type="EMBL" id="LAZR01000003">
    <property type="protein sequence ID" value="KKO11281.1"/>
    <property type="molecule type" value="Genomic_DNA"/>
</dbReference>
<evidence type="ECO:0000256" key="1">
    <source>
        <dbReference type="ARBA" id="ARBA00022691"/>
    </source>
</evidence>
<dbReference type="Pfam" id="PF13186">
    <property type="entry name" value="SPASM"/>
    <property type="match status" value="1"/>
</dbReference>
<keyword evidence="3" id="KW-0408">Iron</keyword>
<dbReference type="GO" id="GO:0051536">
    <property type="term" value="F:iron-sulfur cluster binding"/>
    <property type="evidence" value="ECO:0007669"/>
    <property type="project" value="UniProtKB-KW"/>
</dbReference>
<protein>
    <recommendedName>
        <fullName evidence="5">Radical SAM core domain-containing protein</fullName>
    </recommendedName>
</protein>
<dbReference type="GO" id="GO:0003824">
    <property type="term" value="F:catalytic activity"/>
    <property type="evidence" value="ECO:0007669"/>
    <property type="project" value="InterPro"/>
</dbReference>
<organism evidence="6">
    <name type="scientific">marine sediment metagenome</name>
    <dbReference type="NCBI Taxonomy" id="412755"/>
    <lineage>
        <taxon>unclassified sequences</taxon>
        <taxon>metagenomes</taxon>
        <taxon>ecological metagenomes</taxon>
    </lineage>
</organism>
<dbReference type="SFLD" id="SFLDG01386">
    <property type="entry name" value="main_SPASM_domain-containing"/>
    <property type="match status" value="1"/>
</dbReference>
<sequence>MIERKDNRPQDSSYTAAAGHSTAAALGKDYRHDFVRSADEVKDFDRHSDGHLSSGAYARASERLADSTTPKVFQIDYHHPLENWLGTWPMRWLLGRISRPKRDGTTALQRIFESYRNSEASFWQRLIYAPLHLFIDRMRGRTTVATFRRKLAEHRPTIRGLNVVARSIAEFGLTVPQKFSTPMFAVWNFTNRCNLQCKHCYQDSNHSALADELSLDEKLSLVDQMVADSMPMMAISGGEPTISKDLLPVVRRAGAAGMHLSLATNGTRITASLAAELAEAGMRYVEISLDSVDPDRHDAFRGVAGMWRRAVAGARHVVATEGLRLGIAMCVHQGNVHEVRAMMEFAENDLGASSFAHFNFIPVGRGLKMVSGDITPAQREQLLAILNEKMQAGGMGVISTAPQLGRVCLAGAAVGEDRMTCSHAGSGSGVRARVVAKYLGGCGAGRTYVCIEPNGDVTPCVYLPHRVMGNVRGASLADIFHNSIFWDILNDRDYRLHHCEVCAFRHYCGGCRARADAYFGQLHAGDPGCIFNDKHWRKLVADGIAVVDQASSPEEMELPAMRHGLA</sequence>
<dbReference type="InterPro" id="IPR058240">
    <property type="entry name" value="rSAM_sf"/>
</dbReference>
<dbReference type="InterPro" id="IPR013785">
    <property type="entry name" value="Aldolase_TIM"/>
</dbReference>
<comment type="caution">
    <text evidence="6">The sequence shown here is derived from an EMBL/GenBank/DDBJ whole genome shotgun (WGS) entry which is preliminary data.</text>
</comment>
<evidence type="ECO:0000256" key="3">
    <source>
        <dbReference type="ARBA" id="ARBA00023004"/>
    </source>
</evidence>
<dbReference type="SFLD" id="SFLDG01067">
    <property type="entry name" value="SPASM/twitch_domain_containing"/>
    <property type="match status" value="1"/>
</dbReference>
<dbReference type="AlphaFoldDB" id="A0A0F9W1Y4"/>
<evidence type="ECO:0000256" key="2">
    <source>
        <dbReference type="ARBA" id="ARBA00022723"/>
    </source>
</evidence>
<dbReference type="SUPFAM" id="SSF102114">
    <property type="entry name" value="Radical SAM enzymes"/>
    <property type="match status" value="1"/>
</dbReference>
<evidence type="ECO:0000259" key="5">
    <source>
        <dbReference type="PROSITE" id="PS51918"/>
    </source>
</evidence>
<dbReference type="SMART" id="SM00729">
    <property type="entry name" value="Elp3"/>
    <property type="match status" value="1"/>
</dbReference>